<comment type="caution">
    <text evidence="2">The sequence shown here is derived from an EMBL/GenBank/DDBJ whole genome shotgun (WGS) entry which is preliminary data.</text>
</comment>
<reference evidence="2 3" key="1">
    <citation type="submission" date="2020-04" db="EMBL/GenBank/DDBJ databases">
        <title>Antimicrobial susceptibility and clonality of vaginal-derived multi-drug resistant Mobiluncus isolates in China.</title>
        <authorList>
            <person name="Zhang X."/>
        </authorList>
    </citation>
    <scope>NUCLEOTIDE SEQUENCE [LARGE SCALE GENOMIC DNA]</scope>
    <source>
        <strain evidence="2 3">12</strain>
    </source>
</reference>
<evidence type="ECO:0000313" key="2">
    <source>
        <dbReference type="EMBL" id="NMX02577.1"/>
    </source>
</evidence>
<evidence type="ECO:0000313" key="3">
    <source>
        <dbReference type="Proteomes" id="UP000575397"/>
    </source>
</evidence>
<feature type="region of interest" description="Disordered" evidence="1">
    <location>
        <begin position="177"/>
        <end position="202"/>
    </location>
</feature>
<sequence>MILALVVVVVIIAIVMVIRSSVAALERWQKNQAAEDRAYQIRMEERTFEPPKPCAASNLKIALTPGAPLVYVGAGEKMAFEIQNASKTPCTVVIDPRKSGVQIVSGNQIVYNSTSCQPEKTATKQLLLAGGKSWKQTLNWDGMVHNSDCSPATQVARAGTYRSQAIWDGVAVDPETVLALQDPPPPSVQTENSGENPAKTAG</sequence>
<evidence type="ECO:0000256" key="1">
    <source>
        <dbReference type="SAM" id="MobiDB-lite"/>
    </source>
</evidence>
<organism evidence="2 3">
    <name type="scientific">Mobiluncus mulieris</name>
    <dbReference type="NCBI Taxonomy" id="2052"/>
    <lineage>
        <taxon>Bacteria</taxon>
        <taxon>Bacillati</taxon>
        <taxon>Actinomycetota</taxon>
        <taxon>Actinomycetes</taxon>
        <taxon>Actinomycetales</taxon>
        <taxon>Actinomycetaceae</taxon>
        <taxon>Mobiluncus</taxon>
    </lineage>
</organism>
<dbReference type="Proteomes" id="UP000575397">
    <property type="component" value="Unassembled WGS sequence"/>
</dbReference>
<dbReference type="EMBL" id="JABCUS010000002">
    <property type="protein sequence ID" value="NMX02577.1"/>
    <property type="molecule type" value="Genomic_DNA"/>
</dbReference>
<proteinExistence type="predicted"/>
<accession>A0A7Y0YH36</accession>
<gene>
    <name evidence="2" type="ORF">HHJ77_01160</name>
</gene>
<name>A0A7Y0YH36_9ACTO</name>
<protein>
    <submittedName>
        <fullName evidence="2">Uncharacterized protein</fullName>
    </submittedName>
</protein>
<dbReference type="AlphaFoldDB" id="A0A7Y0YH36"/>